<dbReference type="EMBL" id="JAKELL010000074">
    <property type="protein sequence ID" value="KAH8984591.1"/>
    <property type="molecule type" value="Genomic_DNA"/>
</dbReference>
<dbReference type="AlphaFoldDB" id="A0AAD4L8L0"/>
<keyword evidence="4" id="KW-1185">Reference proteome</keyword>
<accession>A0AAD4L8L0</accession>
<feature type="transmembrane region" description="Helical" evidence="2">
    <location>
        <begin position="606"/>
        <end position="629"/>
    </location>
</feature>
<keyword evidence="2" id="KW-1133">Transmembrane helix</keyword>
<proteinExistence type="predicted"/>
<feature type="compositionally biased region" description="Low complexity" evidence="1">
    <location>
        <begin position="77"/>
        <end position="91"/>
    </location>
</feature>
<evidence type="ECO:0000256" key="2">
    <source>
        <dbReference type="SAM" id="Phobius"/>
    </source>
</evidence>
<feature type="transmembrane region" description="Helical" evidence="2">
    <location>
        <begin position="554"/>
        <end position="574"/>
    </location>
</feature>
<keyword evidence="2" id="KW-0812">Transmembrane</keyword>
<comment type="caution">
    <text evidence="3">The sequence shown here is derived from an EMBL/GenBank/DDBJ whole genome shotgun (WGS) entry which is preliminary data.</text>
</comment>
<dbReference type="Proteomes" id="UP001201163">
    <property type="component" value="Unassembled WGS sequence"/>
</dbReference>
<evidence type="ECO:0000313" key="3">
    <source>
        <dbReference type="EMBL" id="KAH8984591.1"/>
    </source>
</evidence>
<keyword evidence="2" id="KW-0472">Membrane</keyword>
<feature type="transmembrane region" description="Helical" evidence="2">
    <location>
        <begin position="641"/>
        <end position="662"/>
    </location>
</feature>
<feature type="transmembrane region" description="Helical" evidence="2">
    <location>
        <begin position="512"/>
        <end position="534"/>
    </location>
</feature>
<reference evidence="3" key="1">
    <citation type="submission" date="2022-01" db="EMBL/GenBank/DDBJ databases">
        <title>Comparative genomics reveals a dynamic genome evolution in the ectomycorrhizal milk-cap (Lactarius) mushrooms.</title>
        <authorList>
            <consortium name="DOE Joint Genome Institute"/>
            <person name="Lebreton A."/>
            <person name="Tang N."/>
            <person name="Kuo A."/>
            <person name="LaButti K."/>
            <person name="Drula E."/>
            <person name="Barry K."/>
            <person name="Clum A."/>
            <person name="Lipzen A."/>
            <person name="Mousain D."/>
            <person name="Ng V."/>
            <person name="Wang R."/>
            <person name="Wang X."/>
            <person name="Dai Y."/>
            <person name="Henrissat B."/>
            <person name="Grigoriev I.V."/>
            <person name="Guerin-Laguette A."/>
            <person name="Yu F."/>
            <person name="Martin F.M."/>
        </authorList>
    </citation>
    <scope>NUCLEOTIDE SEQUENCE</scope>
    <source>
        <strain evidence="3">QP</strain>
    </source>
</reference>
<gene>
    <name evidence="3" type="ORF">EDB92DRAFT_1885927</name>
</gene>
<name>A0AAD4L8L0_9AGAM</name>
<sequence length="671" mass="75551">MGSLLCTLTVIRRLYTLGTFLKSRFTSLGLLFALCRKLIIKLTTCRLWYCRGPVVTQKPKSAQSCTQEHPDGPLNLRGPAVASSVPASSSRSGHRTMSRALFRSLTPNVGRSTPTPPISDEGYSLSVLPSTSQNSGTITPEPPEGMPLLGHYQIDVTSGISSGSLQEGTLHLTPSHTPYQIAFPMNPGDTSRYQRHIMISRDRILGVIEPLTMTFPHSSQPGVPNQGSLNGSLGSWTPATHPEGALYFYDEKRRLFTDTDMRDEALRSEAEQFYDHLTGNSKAEELANLPGEYDLVLEIKTDQPQGSRWFYYYVCHGNRCLFWLEKYPVTKMTDRVGVQSLAHIKHQLEYHYWSHWSLFPVNFSQRRLSKEVYDELLGMLVHGCIDVMTSRTSTLWLDDDQMQKMIKLIQDAKMASAGEAYYTAGATRLLSLFANWRFEDLHGQINARLKRNEAIYKIKRRKSILITVLSPLLFFAPQRYLAELEEAWVDEHILEPVWKSLMTKMLGEWSDLILWSTVMLSVNVGFLAVPGVLPSGPNNSATTPATPSASPNQISNYLSLVASVGSIVVGLLLVRHHRTKKEEDPDGAAQYLFQNDHKYIGLEPMAIVFSLPWALLMWAMMLFSIELLISCFRYTDLQLRVPIGIVSTFVAVPIAWCIWNSWKAKFDGTDM</sequence>
<evidence type="ECO:0000256" key="1">
    <source>
        <dbReference type="SAM" id="MobiDB-lite"/>
    </source>
</evidence>
<feature type="region of interest" description="Disordered" evidence="1">
    <location>
        <begin position="60"/>
        <end position="96"/>
    </location>
</feature>
<organism evidence="3 4">
    <name type="scientific">Lactarius akahatsu</name>
    <dbReference type="NCBI Taxonomy" id="416441"/>
    <lineage>
        <taxon>Eukaryota</taxon>
        <taxon>Fungi</taxon>
        <taxon>Dikarya</taxon>
        <taxon>Basidiomycota</taxon>
        <taxon>Agaricomycotina</taxon>
        <taxon>Agaricomycetes</taxon>
        <taxon>Russulales</taxon>
        <taxon>Russulaceae</taxon>
        <taxon>Lactarius</taxon>
    </lineage>
</organism>
<protein>
    <submittedName>
        <fullName evidence="3">Uncharacterized protein</fullName>
    </submittedName>
</protein>
<evidence type="ECO:0000313" key="4">
    <source>
        <dbReference type="Proteomes" id="UP001201163"/>
    </source>
</evidence>